<dbReference type="STRING" id="1850517.A8708_16780"/>
<organism evidence="1 2">
    <name type="scientific">Paenibacillus oryzisoli</name>
    <dbReference type="NCBI Taxonomy" id="1850517"/>
    <lineage>
        <taxon>Bacteria</taxon>
        <taxon>Bacillati</taxon>
        <taxon>Bacillota</taxon>
        <taxon>Bacilli</taxon>
        <taxon>Bacillales</taxon>
        <taxon>Paenibacillaceae</taxon>
        <taxon>Paenibacillus</taxon>
    </lineage>
</organism>
<gene>
    <name evidence="1" type="ORF">A8708_16780</name>
</gene>
<dbReference type="Proteomes" id="UP000078454">
    <property type="component" value="Unassembled WGS sequence"/>
</dbReference>
<evidence type="ECO:0000313" key="2">
    <source>
        <dbReference type="Proteomes" id="UP000078454"/>
    </source>
</evidence>
<protein>
    <submittedName>
        <fullName evidence="1">Uncharacterized protein</fullName>
    </submittedName>
</protein>
<accession>A0A198AKM4</accession>
<dbReference type="RefSeq" id="WP_068662443.1">
    <property type="nucleotide sequence ID" value="NZ_LYPB01000048.1"/>
</dbReference>
<dbReference type="EMBL" id="LYPB01000048">
    <property type="protein sequence ID" value="OAS21581.1"/>
    <property type="molecule type" value="Genomic_DNA"/>
</dbReference>
<dbReference type="InterPro" id="IPR016181">
    <property type="entry name" value="Acyl_CoA_acyltransferase"/>
</dbReference>
<dbReference type="OrthoDB" id="9799681at2"/>
<comment type="caution">
    <text evidence="1">The sequence shown here is derived from an EMBL/GenBank/DDBJ whole genome shotgun (WGS) entry which is preliminary data.</text>
</comment>
<proteinExistence type="predicted"/>
<sequence>MGREGQIQHRNYEEIVELILSLQHIEFTVNQVNDEVPDNLDAQAHYENEGSNQCFVKENAWGNAVEQLDTPDIFHIKKFYIYIENCGIEHPYRQELCDVILEYARQQGATTIFLDAPSVSGSSPSFFERNGWVPVSKHDLPIRNRYPDRSSSYHRFDII</sequence>
<evidence type="ECO:0000313" key="1">
    <source>
        <dbReference type="EMBL" id="OAS21581.1"/>
    </source>
</evidence>
<reference evidence="1 2" key="1">
    <citation type="submission" date="2016-05" db="EMBL/GenBank/DDBJ databases">
        <title>Paenibacillus sp. 1ZS3-15 nov., isolated from the rhizosphere soil.</title>
        <authorList>
            <person name="Zhang X.X."/>
            <person name="Zhang J."/>
        </authorList>
    </citation>
    <scope>NUCLEOTIDE SEQUENCE [LARGE SCALE GENOMIC DNA]</scope>
    <source>
        <strain evidence="1 2">1ZS3-15</strain>
    </source>
</reference>
<dbReference type="Gene3D" id="3.40.630.30">
    <property type="match status" value="1"/>
</dbReference>
<name>A0A198AKM4_9BACL</name>
<keyword evidence="2" id="KW-1185">Reference proteome</keyword>
<dbReference type="AlphaFoldDB" id="A0A198AKM4"/>
<dbReference type="SUPFAM" id="SSF55729">
    <property type="entry name" value="Acyl-CoA N-acyltransferases (Nat)"/>
    <property type="match status" value="1"/>
</dbReference>